<protein>
    <submittedName>
        <fullName evidence="2">Uncharacterized protein</fullName>
    </submittedName>
</protein>
<gene>
    <name evidence="2" type="ORF">AFUS01_LOCUS38554</name>
</gene>
<feature type="compositionally biased region" description="Low complexity" evidence="1">
    <location>
        <begin position="96"/>
        <end position="111"/>
    </location>
</feature>
<comment type="caution">
    <text evidence="2">The sequence shown here is derived from an EMBL/GenBank/DDBJ whole genome shotgun (WGS) entry which is preliminary data.</text>
</comment>
<keyword evidence="3" id="KW-1185">Reference proteome</keyword>
<organism evidence="2 3">
    <name type="scientific">Allacma fusca</name>
    <dbReference type="NCBI Taxonomy" id="39272"/>
    <lineage>
        <taxon>Eukaryota</taxon>
        <taxon>Metazoa</taxon>
        <taxon>Ecdysozoa</taxon>
        <taxon>Arthropoda</taxon>
        <taxon>Hexapoda</taxon>
        <taxon>Collembola</taxon>
        <taxon>Symphypleona</taxon>
        <taxon>Sminthuridae</taxon>
        <taxon>Allacma</taxon>
    </lineage>
</organism>
<feature type="compositionally biased region" description="Polar residues" evidence="1">
    <location>
        <begin position="57"/>
        <end position="71"/>
    </location>
</feature>
<dbReference type="EMBL" id="CAJVCH010548251">
    <property type="protein sequence ID" value="CAG7828643.1"/>
    <property type="molecule type" value="Genomic_DNA"/>
</dbReference>
<dbReference type="Proteomes" id="UP000708208">
    <property type="component" value="Unassembled WGS sequence"/>
</dbReference>
<evidence type="ECO:0000256" key="1">
    <source>
        <dbReference type="SAM" id="MobiDB-lite"/>
    </source>
</evidence>
<proteinExistence type="predicted"/>
<accession>A0A8J2PP95</accession>
<dbReference type="OrthoDB" id="10399973at2759"/>
<reference evidence="2" key="1">
    <citation type="submission" date="2021-06" db="EMBL/GenBank/DDBJ databases">
        <authorList>
            <person name="Hodson N. C."/>
            <person name="Mongue J. A."/>
            <person name="Jaron S. K."/>
        </authorList>
    </citation>
    <scope>NUCLEOTIDE SEQUENCE</scope>
</reference>
<evidence type="ECO:0000313" key="3">
    <source>
        <dbReference type="Proteomes" id="UP000708208"/>
    </source>
</evidence>
<name>A0A8J2PP95_9HEXA</name>
<dbReference type="AlphaFoldDB" id="A0A8J2PP95"/>
<feature type="region of interest" description="Disordered" evidence="1">
    <location>
        <begin position="46"/>
        <end position="72"/>
    </location>
</feature>
<sequence>MDFGLNCSFPTKNFFTLIKFEENEVDTCYSPRLRRAEDSLALTDKSISTSTEKEDFSTSASNNAETTQYAESRSDEIVDVLKALNLPTDFADQKASSSSSKESITEISSKSDVSSGKPTVPSPVQAASNDASTPNSRIARQFMTGNAMLDKIMNCPCAKEQLSAVGVKGVEYFNQPNPAIYREPPYGPNALGPGDVIATNLKSVGGTTGNVFGQIIRLLLGIPNLALSLLKPLIVGAADTLAQTTDAAAGVTAQAAKQLPVALRSGAVVIKRLLETFGDVTGSLLHVFSNLVASLAAAKTSLSGTLPFAFDILGDVSGRVAQTVGTAVDWVSGTTEILSQGVVQAAKTKGNLFSGLVEGTKGFKNGLLEGIKYGVNDEQPPADPNAQAWRR</sequence>
<feature type="compositionally biased region" description="Polar residues" evidence="1">
    <location>
        <begin position="125"/>
        <end position="136"/>
    </location>
</feature>
<evidence type="ECO:0000313" key="2">
    <source>
        <dbReference type="EMBL" id="CAG7828643.1"/>
    </source>
</evidence>
<feature type="region of interest" description="Disordered" evidence="1">
    <location>
        <begin position="91"/>
        <end position="136"/>
    </location>
</feature>